<feature type="transmembrane region" description="Helical" evidence="7">
    <location>
        <begin position="113"/>
        <end position="136"/>
    </location>
</feature>
<evidence type="ECO:0000256" key="4">
    <source>
        <dbReference type="ARBA" id="ARBA00022692"/>
    </source>
</evidence>
<proteinExistence type="predicted"/>
<keyword evidence="5 7" id="KW-1133">Transmembrane helix</keyword>
<reference evidence="9 10" key="1">
    <citation type="submission" date="2020-04" db="EMBL/GenBank/DDBJ databases">
        <title>Draft genome of Pyxidicoccus fallax type strain.</title>
        <authorList>
            <person name="Whitworth D.E."/>
        </authorList>
    </citation>
    <scope>NUCLEOTIDE SEQUENCE [LARGE SCALE GENOMIC DNA]</scope>
    <source>
        <strain evidence="9 10">DSM 14698</strain>
    </source>
</reference>
<feature type="transmembrane region" description="Helical" evidence="7">
    <location>
        <begin position="257"/>
        <end position="278"/>
    </location>
</feature>
<comment type="subcellular location">
    <subcellularLocation>
        <location evidence="1">Cell membrane</location>
        <topology evidence="1">Multi-pass membrane protein</topology>
    </subcellularLocation>
</comment>
<keyword evidence="10" id="KW-1185">Reference proteome</keyword>
<accession>A0A848LKX0</accession>
<name>A0A848LKX0_9BACT</name>
<feature type="transmembrane region" description="Helical" evidence="7">
    <location>
        <begin position="317"/>
        <end position="339"/>
    </location>
</feature>
<evidence type="ECO:0000256" key="1">
    <source>
        <dbReference type="ARBA" id="ARBA00004651"/>
    </source>
</evidence>
<dbReference type="Gene3D" id="1.20.1250.20">
    <property type="entry name" value="MFS general substrate transporter like domains"/>
    <property type="match status" value="1"/>
</dbReference>
<evidence type="ECO:0000313" key="10">
    <source>
        <dbReference type="Proteomes" id="UP000518300"/>
    </source>
</evidence>
<feature type="transmembrane region" description="Helical" evidence="7">
    <location>
        <begin position="359"/>
        <end position="379"/>
    </location>
</feature>
<evidence type="ECO:0000256" key="3">
    <source>
        <dbReference type="ARBA" id="ARBA00022475"/>
    </source>
</evidence>
<dbReference type="AlphaFoldDB" id="A0A848LKX0"/>
<dbReference type="GO" id="GO:0022857">
    <property type="term" value="F:transmembrane transporter activity"/>
    <property type="evidence" value="ECO:0007669"/>
    <property type="project" value="InterPro"/>
</dbReference>
<evidence type="ECO:0000256" key="5">
    <source>
        <dbReference type="ARBA" id="ARBA00022989"/>
    </source>
</evidence>
<keyword evidence="4 7" id="KW-0812">Transmembrane</keyword>
<evidence type="ECO:0000313" key="9">
    <source>
        <dbReference type="EMBL" id="NMO18378.1"/>
    </source>
</evidence>
<feature type="transmembrane region" description="Helical" evidence="7">
    <location>
        <begin position="385"/>
        <end position="406"/>
    </location>
</feature>
<feature type="domain" description="Major facilitator superfamily (MFS) profile" evidence="8">
    <location>
        <begin position="18"/>
        <end position="409"/>
    </location>
</feature>
<feature type="transmembrane region" description="Helical" evidence="7">
    <location>
        <begin position="177"/>
        <end position="196"/>
    </location>
</feature>
<dbReference type="Proteomes" id="UP000518300">
    <property type="component" value="Unassembled WGS sequence"/>
</dbReference>
<dbReference type="InterPro" id="IPR036259">
    <property type="entry name" value="MFS_trans_sf"/>
</dbReference>
<dbReference type="PANTHER" id="PTHR23517">
    <property type="entry name" value="RESISTANCE PROTEIN MDTM, PUTATIVE-RELATED-RELATED"/>
    <property type="match status" value="1"/>
</dbReference>
<feature type="transmembrane region" description="Helical" evidence="7">
    <location>
        <begin position="217"/>
        <end position="237"/>
    </location>
</feature>
<dbReference type="RefSeq" id="WP_169347646.1">
    <property type="nucleotide sequence ID" value="NZ_JABBJJ010000134.1"/>
</dbReference>
<feature type="transmembrane region" description="Helical" evidence="7">
    <location>
        <begin position="87"/>
        <end position="107"/>
    </location>
</feature>
<dbReference type="InterPro" id="IPR011701">
    <property type="entry name" value="MFS"/>
</dbReference>
<evidence type="ECO:0000256" key="7">
    <source>
        <dbReference type="SAM" id="Phobius"/>
    </source>
</evidence>
<dbReference type="SUPFAM" id="SSF103473">
    <property type="entry name" value="MFS general substrate transporter"/>
    <property type="match status" value="1"/>
</dbReference>
<dbReference type="InterPro" id="IPR050171">
    <property type="entry name" value="MFS_Transporters"/>
</dbReference>
<evidence type="ECO:0000256" key="6">
    <source>
        <dbReference type="ARBA" id="ARBA00023136"/>
    </source>
</evidence>
<feature type="transmembrane region" description="Helical" evidence="7">
    <location>
        <begin position="37"/>
        <end position="66"/>
    </location>
</feature>
<dbReference type="PROSITE" id="PS50850">
    <property type="entry name" value="MFS"/>
    <property type="match status" value="1"/>
</dbReference>
<keyword evidence="2" id="KW-0813">Transport</keyword>
<feature type="transmembrane region" description="Helical" evidence="7">
    <location>
        <begin position="290"/>
        <end position="311"/>
    </location>
</feature>
<feature type="transmembrane region" description="Helical" evidence="7">
    <location>
        <begin position="148"/>
        <end position="171"/>
    </location>
</feature>
<evidence type="ECO:0000259" key="8">
    <source>
        <dbReference type="PROSITE" id="PS50850"/>
    </source>
</evidence>
<dbReference type="GO" id="GO:0005886">
    <property type="term" value="C:plasma membrane"/>
    <property type="evidence" value="ECO:0007669"/>
    <property type="project" value="UniProtKB-SubCell"/>
</dbReference>
<dbReference type="Pfam" id="PF07690">
    <property type="entry name" value="MFS_1"/>
    <property type="match status" value="1"/>
</dbReference>
<dbReference type="PANTHER" id="PTHR23517:SF2">
    <property type="entry name" value="MULTIDRUG RESISTANCE PROTEIN MDTH"/>
    <property type="match status" value="1"/>
</dbReference>
<dbReference type="InterPro" id="IPR020846">
    <property type="entry name" value="MFS_dom"/>
</dbReference>
<organism evidence="9 10">
    <name type="scientific">Pyxidicoccus fallax</name>
    <dbReference type="NCBI Taxonomy" id="394095"/>
    <lineage>
        <taxon>Bacteria</taxon>
        <taxon>Pseudomonadati</taxon>
        <taxon>Myxococcota</taxon>
        <taxon>Myxococcia</taxon>
        <taxon>Myxococcales</taxon>
        <taxon>Cystobacterineae</taxon>
        <taxon>Myxococcaceae</taxon>
        <taxon>Pyxidicoccus</taxon>
    </lineage>
</organism>
<keyword evidence="3" id="KW-1003">Cell membrane</keyword>
<comment type="caution">
    <text evidence="9">The sequence shown here is derived from an EMBL/GenBank/DDBJ whole genome shotgun (WGS) entry which is preliminary data.</text>
</comment>
<gene>
    <name evidence="9" type="ORF">HG543_26470</name>
</gene>
<sequence>MAEATSPPARSLGALAQLRAANPTVRMLLGCDLGFNLGFYMLVPFLAGHLSSLAVSGWLVGLILGLRNLSQQGLYLVGGTLADRGEYRSLIVLGCLVRSGAFALFGLSQSVPALAVASVLTGGAAALFTPAMKAYLSGLQREERPAAFALSAMLSQAGALLGPLLGMGVLGSDFRRLAFTASGLFLLWAVLLRRYLPEKRGTEAGAKAPVWHGWREVLAHRDFVIFAVAMAGYAVLFNQLYLALPLALDSARQGPRGVGSVFILSGVLMVLFQVRVTAFCRRRWTPASAIVRGLTLMGVAFLPMAVLMVPGRSSPQVVTAMVLVTTAILTLGMMVAFPFSMDMVSLLAGERRLGTYYGVYYLAAGLGAALGNLVTGHLMERGGAAAWLLLVGVGLTSSAMVAALGARGRLVARGAQET</sequence>
<keyword evidence="6 7" id="KW-0472">Membrane</keyword>
<evidence type="ECO:0000256" key="2">
    <source>
        <dbReference type="ARBA" id="ARBA00022448"/>
    </source>
</evidence>
<protein>
    <submittedName>
        <fullName evidence="9">MFS transporter</fullName>
    </submittedName>
</protein>
<dbReference type="EMBL" id="JABBJJ010000134">
    <property type="protein sequence ID" value="NMO18378.1"/>
    <property type="molecule type" value="Genomic_DNA"/>
</dbReference>